<proteinExistence type="predicted"/>
<dbReference type="EMBL" id="OV651824">
    <property type="protein sequence ID" value="CAH1101849.1"/>
    <property type="molecule type" value="Genomic_DNA"/>
</dbReference>
<evidence type="ECO:0000259" key="1">
    <source>
        <dbReference type="SMART" id="SM00343"/>
    </source>
</evidence>
<keyword evidence="3" id="KW-1185">Reference proteome</keyword>
<dbReference type="SMART" id="SM00343">
    <property type="entry name" value="ZnF_C2HC"/>
    <property type="match status" value="2"/>
</dbReference>
<dbReference type="Proteomes" id="UP001153636">
    <property type="component" value="Chromosome 12"/>
</dbReference>
<protein>
    <recommendedName>
        <fullName evidence="1">CCHC-type domain-containing protein</fullName>
    </recommendedName>
</protein>
<organism evidence="2 3">
    <name type="scientific">Psylliodes chrysocephalus</name>
    <dbReference type="NCBI Taxonomy" id="3402493"/>
    <lineage>
        <taxon>Eukaryota</taxon>
        <taxon>Metazoa</taxon>
        <taxon>Ecdysozoa</taxon>
        <taxon>Arthropoda</taxon>
        <taxon>Hexapoda</taxon>
        <taxon>Insecta</taxon>
        <taxon>Pterygota</taxon>
        <taxon>Neoptera</taxon>
        <taxon>Endopterygota</taxon>
        <taxon>Coleoptera</taxon>
        <taxon>Polyphaga</taxon>
        <taxon>Cucujiformia</taxon>
        <taxon>Chrysomeloidea</taxon>
        <taxon>Chrysomelidae</taxon>
        <taxon>Galerucinae</taxon>
        <taxon>Alticini</taxon>
        <taxon>Psylliodes</taxon>
    </lineage>
</organism>
<evidence type="ECO:0000313" key="2">
    <source>
        <dbReference type="EMBL" id="CAH1101849.1"/>
    </source>
</evidence>
<reference evidence="2" key="1">
    <citation type="submission" date="2022-01" db="EMBL/GenBank/DDBJ databases">
        <authorList>
            <person name="King R."/>
        </authorList>
    </citation>
    <scope>NUCLEOTIDE SEQUENCE</scope>
</reference>
<evidence type="ECO:0000313" key="3">
    <source>
        <dbReference type="Proteomes" id="UP001153636"/>
    </source>
</evidence>
<dbReference type="AlphaFoldDB" id="A0A9P0CGL3"/>
<dbReference type="InterPro" id="IPR036875">
    <property type="entry name" value="Znf_CCHC_sf"/>
</dbReference>
<sequence>MVSKAGNALRHRGYHYYRDWRPLSRTWDNFCNDLMVAFPDRETHGTRAHVAATLSSRDCDSLSEYAHQKLRAINRFYSQLPWNVILSMVDHGMDHPEASSAIRVQKPTSERELLVLLSGFDARRTRAFKNCVEKRGIERRSKGKHDKKVARFGQPISKCFKCGRLGHHQNKCRMVQKDKKGESTLNSSSTSNEIPMCDFCKKMGHTDINCWLKHGKPKKAFLMKK</sequence>
<dbReference type="SUPFAM" id="SSF57756">
    <property type="entry name" value="Retrovirus zinc finger-like domains"/>
    <property type="match status" value="1"/>
</dbReference>
<name>A0A9P0CGL3_9CUCU</name>
<feature type="domain" description="CCHC-type" evidence="1">
    <location>
        <begin position="196"/>
        <end position="212"/>
    </location>
</feature>
<dbReference type="GO" id="GO:0008270">
    <property type="term" value="F:zinc ion binding"/>
    <property type="evidence" value="ECO:0007669"/>
    <property type="project" value="InterPro"/>
</dbReference>
<dbReference type="OrthoDB" id="6766195at2759"/>
<dbReference type="InterPro" id="IPR001878">
    <property type="entry name" value="Znf_CCHC"/>
</dbReference>
<accession>A0A9P0CGL3</accession>
<dbReference type="Gene3D" id="4.10.60.10">
    <property type="entry name" value="Zinc finger, CCHC-type"/>
    <property type="match status" value="1"/>
</dbReference>
<dbReference type="GO" id="GO:0003676">
    <property type="term" value="F:nucleic acid binding"/>
    <property type="evidence" value="ECO:0007669"/>
    <property type="project" value="InterPro"/>
</dbReference>
<gene>
    <name evidence="2" type="ORF">PSYICH_LOCUS3319</name>
</gene>
<feature type="domain" description="CCHC-type" evidence="1">
    <location>
        <begin position="158"/>
        <end position="174"/>
    </location>
</feature>